<feature type="transmembrane region" description="Helical" evidence="1">
    <location>
        <begin position="171"/>
        <end position="198"/>
    </location>
</feature>
<dbReference type="EMBL" id="JAPJDO010000063">
    <property type="protein sequence ID" value="MCX2941220.1"/>
    <property type="molecule type" value="Genomic_DNA"/>
</dbReference>
<feature type="transmembrane region" description="Helical" evidence="1">
    <location>
        <begin position="116"/>
        <end position="134"/>
    </location>
</feature>
<evidence type="ECO:0000256" key="1">
    <source>
        <dbReference type="SAM" id="Phobius"/>
    </source>
</evidence>
<organism evidence="2 3">
    <name type="scientific">Mycobacterium pinniadriaticum</name>
    <dbReference type="NCBI Taxonomy" id="2994102"/>
    <lineage>
        <taxon>Bacteria</taxon>
        <taxon>Bacillati</taxon>
        <taxon>Actinomycetota</taxon>
        <taxon>Actinomycetes</taxon>
        <taxon>Mycobacteriales</taxon>
        <taxon>Mycobacteriaceae</taxon>
        <taxon>Mycobacterium</taxon>
    </lineage>
</organism>
<feature type="transmembrane region" description="Helical" evidence="1">
    <location>
        <begin position="56"/>
        <end position="74"/>
    </location>
</feature>
<evidence type="ECO:0000313" key="2">
    <source>
        <dbReference type="EMBL" id="MCX2941220.1"/>
    </source>
</evidence>
<dbReference type="RefSeq" id="WP_266001118.1">
    <property type="nucleotide sequence ID" value="NZ_JAPJDN010000063.1"/>
</dbReference>
<evidence type="ECO:0000313" key="3">
    <source>
        <dbReference type="Proteomes" id="UP001300745"/>
    </source>
</evidence>
<sequence>MIDRPLFAAGLTAGFIGVSAVMLPLNVKWKRRVFWSGWCGAAILFALYVSHRGATASTLTVAACVLTAALYAFYFTPFIKIGGRVWTFWISDAREDPDVPPPPPDSYVDRVTAPSMWWTVAALSVMTGGFAWAIGWFAPVGIMGGALVAALLAVVGHLDRKDHFPIARGRYVPFAVMVLSLIPVLLWPVVVYFAAYYLTTPAPTGDDSTPDPYIDRDS</sequence>
<name>A0ABT3SNV8_9MYCO</name>
<comment type="caution">
    <text evidence="2">The sequence shown here is derived from an EMBL/GenBank/DDBJ whole genome shotgun (WGS) entry which is preliminary data.</text>
</comment>
<feature type="transmembrane region" description="Helical" evidence="1">
    <location>
        <begin position="140"/>
        <end position="159"/>
    </location>
</feature>
<gene>
    <name evidence="2" type="ORF">ORI27_31505</name>
</gene>
<reference evidence="2 3" key="1">
    <citation type="submission" date="2022-11" db="EMBL/GenBank/DDBJ databases">
        <title>Mycobacterium sp. nov.</title>
        <authorList>
            <person name="Papic B."/>
            <person name="Spicic S."/>
            <person name="Duvnjak S."/>
        </authorList>
    </citation>
    <scope>NUCLEOTIDE SEQUENCE [LARGE SCALE GENOMIC DNA]</scope>
    <source>
        <strain evidence="2 3">CVI_P4</strain>
    </source>
</reference>
<proteinExistence type="predicted"/>
<keyword evidence="3" id="KW-1185">Reference proteome</keyword>
<protein>
    <submittedName>
        <fullName evidence="2">Uncharacterized protein</fullName>
    </submittedName>
</protein>
<feature type="transmembrane region" description="Helical" evidence="1">
    <location>
        <begin position="33"/>
        <end position="50"/>
    </location>
</feature>
<keyword evidence="1" id="KW-1133">Transmembrane helix</keyword>
<keyword evidence="1" id="KW-0472">Membrane</keyword>
<accession>A0ABT3SNV8</accession>
<dbReference type="Proteomes" id="UP001300745">
    <property type="component" value="Unassembled WGS sequence"/>
</dbReference>
<feature type="transmembrane region" description="Helical" evidence="1">
    <location>
        <begin position="6"/>
        <end position="26"/>
    </location>
</feature>
<keyword evidence="1" id="KW-0812">Transmembrane</keyword>